<name>A0ABP8DYY2_9MICO</name>
<organism evidence="3 4">
    <name type="scientific">Frondihabitans peucedani</name>
    <dbReference type="NCBI Taxonomy" id="598626"/>
    <lineage>
        <taxon>Bacteria</taxon>
        <taxon>Bacillati</taxon>
        <taxon>Actinomycetota</taxon>
        <taxon>Actinomycetes</taxon>
        <taxon>Micrococcales</taxon>
        <taxon>Microbacteriaceae</taxon>
        <taxon>Frondihabitans</taxon>
    </lineage>
</organism>
<evidence type="ECO:0008006" key="5">
    <source>
        <dbReference type="Google" id="ProtNLM"/>
    </source>
</evidence>
<accession>A0ABP8DYY2</accession>
<keyword evidence="2" id="KW-0732">Signal</keyword>
<comment type="caution">
    <text evidence="3">The sequence shown here is derived from an EMBL/GenBank/DDBJ whole genome shotgun (WGS) entry which is preliminary data.</text>
</comment>
<dbReference type="PROSITE" id="PS51257">
    <property type="entry name" value="PROKAR_LIPOPROTEIN"/>
    <property type="match status" value="1"/>
</dbReference>
<sequence length="232" mass="24204">MRRPSSARRRRVPAIAVALGLLVTLTACAPSVGTLTPIAGSGTGGGAGSTSAPQPQVTGGTGSGGLGGSGSGSSNPARLAPGGTLLNQVNYKDLTIYVYRVGELTTTKPSIYARSNGDDPYPAGTKVEVTAYVLTNDSSQRLDLTDLSADYSSYGNKLAAQDTFAGQDLLTQKGYSTDLSTQFPKGSSTWYLLPGKAVVFANAWFHRDSDGPLTLQFLWPSERIFLGANITF</sequence>
<keyword evidence="4" id="KW-1185">Reference proteome</keyword>
<dbReference type="RefSeq" id="WP_344793517.1">
    <property type="nucleotide sequence ID" value="NZ_BAABAU010000001.1"/>
</dbReference>
<reference evidence="4" key="1">
    <citation type="journal article" date="2019" name="Int. J. Syst. Evol. Microbiol.">
        <title>The Global Catalogue of Microorganisms (GCM) 10K type strain sequencing project: providing services to taxonomists for standard genome sequencing and annotation.</title>
        <authorList>
            <consortium name="The Broad Institute Genomics Platform"/>
            <consortium name="The Broad Institute Genome Sequencing Center for Infectious Disease"/>
            <person name="Wu L."/>
            <person name="Ma J."/>
        </authorList>
    </citation>
    <scope>NUCLEOTIDE SEQUENCE [LARGE SCALE GENOMIC DNA]</scope>
    <source>
        <strain evidence="4">JCM 17442</strain>
    </source>
</reference>
<evidence type="ECO:0000256" key="2">
    <source>
        <dbReference type="SAM" id="SignalP"/>
    </source>
</evidence>
<feature type="signal peptide" evidence="2">
    <location>
        <begin position="1"/>
        <end position="29"/>
    </location>
</feature>
<proteinExistence type="predicted"/>
<protein>
    <recommendedName>
        <fullName evidence="5">DUF4352 domain-containing protein</fullName>
    </recommendedName>
</protein>
<dbReference type="EMBL" id="BAABAU010000001">
    <property type="protein sequence ID" value="GAA4264954.1"/>
    <property type="molecule type" value="Genomic_DNA"/>
</dbReference>
<dbReference type="Proteomes" id="UP001501594">
    <property type="component" value="Unassembled WGS sequence"/>
</dbReference>
<evidence type="ECO:0000256" key="1">
    <source>
        <dbReference type="SAM" id="MobiDB-lite"/>
    </source>
</evidence>
<gene>
    <name evidence="3" type="ORF">GCM10022256_05660</name>
</gene>
<evidence type="ECO:0000313" key="3">
    <source>
        <dbReference type="EMBL" id="GAA4264954.1"/>
    </source>
</evidence>
<feature type="region of interest" description="Disordered" evidence="1">
    <location>
        <begin position="42"/>
        <end position="82"/>
    </location>
</feature>
<feature type="compositionally biased region" description="Gly residues" evidence="1">
    <location>
        <begin position="59"/>
        <end position="71"/>
    </location>
</feature>
<feature type="chain" id="PRO_5047201554" description="DUF4352 domain-containing protein" evidence="2">
    <location>
        <begin position="30"/>
        <end position="232"/>
    </location>
</feature>
<evidence type="ECO:0000313" key="4">
    <source>
        <dbReference type="Proteomes" id="UP001501594"/>
    </source>
</evidence>